<dbReference type="PRINTS" id="PR01210">
    <property type="entry name" value="GGTRANSPTASE"/>
</dbReference>
<evidence type="ECO:0000256" key="1">
    <source>
        <dbReference type="SAM" id="MobiDB-lite"/>
    </source>
</evidence>
<organism evidence="2 3">
    <name type="scientific">Bradyrhizobium arachidis</name>
    <dbReference type="NCBI Taxonomy" id="858423"/>
    <lineage>
        <taxon>Bacteria</taxon>
        <taxon>Pseudomonadati</taxon>
        <taxon>Pseudomonadota</taxon>
        <taxon>Alphaproteobacteria</taxon>
        <taxon>Hyphomicrobiales</taxon>
        <taxon>Nitrobacteraceae</taxon>
        <taxon>Bradyrhizobium</taxon>
    </lineage>
</organism>
<dbReference type="InterPro" id="IPR043138">
    <property type="entry name" value="GGT_lsub"/>
</dbReference>
<dbReference type="AlphaFoldDB" id="A0AAE7NI92"/>
<feature type="region of interest" description="Disordered" evidence="1">
    <location>
        <begin position="426"/>
        <end position="454"/>
    </location>
</feature>
<dbReference type="Gene3D" id="1.10.246.130">
    <property type="match status" value="1"/>
</dbReference>
<dbReference type="EMBL" id="CP030050">
    <property type="protein sequence ID" value="QOZ66628.1"/>
    <property type="molecule type" value="Genomic_DNA"/>
</dbReference>
<dbReference type="Pfam" id="PF01019">
    <property type="entry name" value="G_glu_transpept"/>
    <property type="match status" value="1"/>
</dbReference>
<dbReference type="SUPFAM" id="SSF56235">
    <property type="entry name" value="N-terminal nucleophile aminohydrolases (Ntn hydrolases)"/>
    <property type="match status" value="1"/>
</dbReference>
<dbReference type="InterPro" id="IPR029055">
    <property type="entry name" value="Ntn_hydrolases_N"/>
</dbReference>
<dbReference type="PANTHER" id="PTHR43881:SF1">
    <property type="entry name" value="GAMMA-GLUTAMYLTRANSPEPTIDASE (AFU_ORTHOLOGUE AFUA_4G13580)"/>
    <property type="match status" value="1"/>
</dbReference>
<proteinExistence type="predicted"/>
<sequence>MNSTGSADSATGASQQSAFKAWRPVISARRHAISSGHYLASHAGFEILQAGGNAIDAGVAAGLVLGVVHSDQVNIAGVAPMIIWVADRAELVSIDGVGQWPAKASCELFLRQHEGQVPEGILRTVIPAAPAAWLEALKRYGTMSFGDVATFAVRFAREGFVMYPFLAEQLQLVAHKNARWPSNREIYLPEGISPAVGDIFIQRDLARSLQYMIDEETAAISRGGDRISGLQAARDAFYRGDLMRAITNFHAENGGLLTEQDMATYHVKLAPTVSTKFGDLDVHSCGFWSQGPALLQAINILAGFDLRSLGHNEAEYVHVVAEALKLVFADREAFYGDPDVIHVPADMLLSPAYAEMRRMLIRKDKAWPELPPAGNNVSSSTVAHNESDDGQFDTSHVAVVDGHGNAISICPSDTCSDTIVIPGTGLAPSSRGSQSWANPKHPSSVAPGKRPRLTPNPAMVFRQGKMTMPIGSPGGDSQVQAVLQVLLNISVFGMDPQMAVEAPRFITYSHPDSFAPHTAFPGRLCLEGRFSEATADVLSQLGHKVVLWPDRLWRAGGVCLVRHDRDRGVLECGADPRRAAAYALGW</sequence>
<reference evidence="2 3" key="1">
    <citation type="submission" date="2018-06" db="EMBL/GenBank/DDBJ databases">
        <title>Comparative genomics of Bradyrhizobium nodulating Arachidis hypogaea.</title>
        <authorList>
            <person name="Li Y."/>
        </authorList>
    </citation>
    <scope>NUCLEOTIDE SEQUENCE [LARGE SCALE GENOMIC DNA]</scope>
    <source>
        <strain evidence="2 3">CCBAU 051107</strain>
    </source>
</reference>
<evidence type="ECO:0000313" key="2">
    <source>
        <dbReference type="EMBL" id="QOZ66628.1"/>
    </source>
</evidence>
<dbReference type="PANTHER" id="PTHR43881">
    <property type="entry name" value="GAMMA-GLUTAMYLTRANSPEPTIDASE (AFU_ORTHOLOGUE AFUA_4G13580)"/>
    <property type="match status" value="1"/>
</dbReference>
<dbReference type="Proteomes" id="UP000594015">
    <property type="component" value="Chromosome"/>
</dbReference>
<feature type="region of interest" description="Disordered" evidence="1">
    <location>
        <begin position="371"/>
        <end position="390"/>
    </location>
</feature>
<dbReference type="InterPro" id="IPR052896">
    <property type="entry name" value="GGT-like_enzyme"/>
</dbReference>
<evidence type="ECO:0000313" key="3">
    <source>
        <dbReference type="Proteomes" id="UP000594015"/>
    </source>
</evidence>
<accession>A0AAE7NI92</accession>
<gene>
    <name evidence="2" type="ORF">WN72_09800</name>
</gene>
<dbReference type="KEGG" id="barh:WN72_09800"/>
<dbReference type="Gene3D" id="3.60.20.40">
    <property type="match status" value="1"/>
</dbReference>
<feature type="compositionally biased region" description="Polar residues" evidence="1">
    <location>
        <begin position="375"/>
        <end position="384"/>
    </location>
</feature>
<protein>
    <submittedName>
        <fullName evidence="2">Gamma-glutamyltransferase family protein</fullName>
    </submittedName>
</protein>
<name>A0AAE7NI92_9BRAD</name>
<dbReference type="InterPro" id="IPR043137">
    <property type="entry name" value="GGT_ssub_C"/>
</dbReference>